<evidence type="ECO:0000313" key="4">
    <source>
        <dbReference type="EMBL" id="KAH7277841.1"/>
    </source>
</evidence>
<reference evidence="4" key="1">
    <citation type="submission" date="2021-08" db="EMBL/GenBank/DDBJ databases">
        <title>WGS assembly of Ceratopteris richardii.</title>
        <authorList>
            <person name="Marchant D.B."/>
            <person name="Chen G."/>
            <person name="Jenkins J."/>
            <person name="Shu S."/>
            <person name="Leebens-Mack J."/>
            <person name="Grimwood J."/>
            <person name="Schmutz J."/>
            <person name="Soltis P."/>
            <person name="Soltis D."/>
            <person name="Chen Z.-H."/>
        </authorList>
    </citation>
    <scope>NUCLEOTIDE SEQUENCE</scope>
    <source>
        <strain evidence="4">Whitten #5841</strain>
        <tissue evidence="4">Leaf</tissue>
    </source>
</reference>
<sequence length="375" mass="40604">MEGHVENECVLMSDDGRVWLESAKLLESEMEEGSVLLRTILAEVCGTDVHLLHGRLNTVPYPIIPGHVAVGQVHSIIGSVFDVEGVQIEVGDVVTYLDVIGTCNSCLTCLVDKQTTRCPCRRVMGITCSANAKSVRGLLGGWSSYIYLPPNTKIIKLPKGLSARTFMSGGCGLPTALHAIERASMRIMDRVVIQGSGPVGLLAALLAQASGALQVVVVGGPAHRLNVVMKFGIKATINIEEIRTAPERREMVKEIMGGRLADVVIEATGRPEAVAEGLELCRDGGTYVVVGQYTDNGSIDINPHFQINRKNITIKGSWGSDFSHFYRGVQFMAQMSHLPWDLVVSRVYALKDAKDALASVEKLEVFKALLDPRIA</sequence>
<feature type="domain" description="Alcohol dehydrogenase-like N-terminal" evidence="3">
    <location>
        <begin position="32"/>
        <end position="159"/>
    </location>
</feature>
<feature type="domain" description="Alcohol dehydrogenase-like C-terminal" evidence="2">
    <location>
        <begin position="198"/>
        <end position="333"/>
    </location>
</feature>
<organism evidence="4 5">
    <name type="scientific">Ceratopteris richardii</name>
    <name type="common">Triangle waterfern</name>
    <dbReference type="NCBI Taxonomy" id="49495"/>
    <lineage>
        <taxon>Eukaryota</taxon>
        <taxon>Viridiplantae</taxon>
        <taxon>Streptophyta</taxon>
        <taxon>Embryophyta</taxon>
        <taxon>Tracheophyta</taxon>
        <taxon>Polypodiopsida</taxon>
        <taxon>Polypodiidae</taxon>
        <taxon>Polypodiales</taxon>
        <taxon>Pteridineae</taxon>
        <taxon>Pteridaceae</taxon>
        <taxon>Parkerioideae</taxon>
        <taxon>Ceratopteris</taxon>
    </lineage>
</organism>
<dbReference type="Gene3D" id="3.90.180.10">
    <property type="entry name" value="Medium-chain alcohol dehydrogenases, catalytic domain"/>
    <property type="match status" value="1"/>
</dbReference>
<dbReference type="InterPro" id="IPR011032">
    <property type="entry name" value="GroES-like_sf"/>
</dbReference>
<proteinExistence type="predicted"/>
<evidence type="ECO:0000256" key="1">
    <source>
        <dbReference type="ARBA" id="ARBA00023002"/>
    </source>
</evidence>
<dbReference type="InterPro" id="IPR013149">
    <property type="entry name" value="ADH-like_C"/>
</dbReference>
<evidence type="ECO:0008006" key="6">
    <source>
        <dbReference type="Google" id="ProtNLM"/>
    </source>
</evidence>
<keyword evidence="5" id="KW-1185">Reference proteome</keyword>
<dbReference type="CDD" id="cd08231">
    <property type="entry name" value="MDR_TM0436_like"/>
    <property type="match status" value="1"/>
</dbReference>
<dbReference type="OMA" id="GWSESTC"/>
<gene>
    <name evidence="4" type="ORF">KP509_38G010900</name>
</gene>
<evidence type="ECO:0000259" key="3">
    <source>
        <dbReference type="Pfam" id="PF08240"/>
    </source>
</evidence>
<dbReference type="Proteomes" id="UP000825935">
    <property type="component" value="Chromosome 38"/>
</dbReference>
<dbReference type="OrthoDB" id="256333at2759"/>
<comment type="caution">
    <text evidence="4">The sequence shown here is derived from an EMBL/GenBank/DDBJ whole genome shotgun (WGS) entry which is preliminary data.</text>
</comment>
<dbReference type="PANTHER" id="PTHR43401:SF1">
    <property type="entry name" value="ENOYL REDUCTASE (ER) DOMAIN-CONTAINING PROTEIN"/>
    <property type="match status" value="1"/>
</dbReference>
<dbReference type="EMBL" id="CM035443">
    <property type="protein sequence ID" value="KAH7277841.1"/>
    <property type="molecule type" value="Genomic_DNA"/>
</dbReference>
<dbReference type="Gene3D" id="3.40.50.720">
    <property type="entry name" value="NAD(P)-binding Rossmann-like Domain"/>
    <property type="match status" value="1"/>
</dbReference>
<dbReference type="Pfam" id="PF08240">
    <property type="entry name" value="ADH_N"/>
    <property type="match status" value="1"/>
</dbReference>
<dbReference type="InterPro" id="IPR036291">
    <property type="entry name" value="NAD(P)-bd_dom_sf"/>
</dbReference>
<dbReference type="GO" id="GO:0016491">
    <property type="term" value="F:oxidoreductase activity"/>
    <property type="evidence" value="ECO:0007669"/>
    <property type="project" value="UniProtKB-KW"/>
</dbReference>
<dbReference type="SUPFAM" id="SSF51735">
    <property type="entry name" value="NAD(P)-binding Rossmann-fold domains"/>
    <property type="match status" value="1"/>
</dbReference>
<accession>A0A8T2Q332</accession>
<dbReference type="Pfam" id="PF00107">
    <property type="entry name" value="ADH_zinc_N"/>
    <property type="match status" value="1"/>
</dbReference>
<dbReference type="InterPro" id="IPR013154">
    <property type="entry name" value="ADH-like_N"/>
</dbReference>
<evidence type="ECO:0000259" key="2">
    <source>
        <dbReference type="Pfam" id="PF00107"/>
    </source>
</evidence>
<keyword evidence="1" id="KW-0560">Oxidoreductase</keyword>
<protein>
    <recommendedName>
        <fullName evidence="6">Alcohol dehydrogenase</fullName>
    </recommendedName>
</protein>
<dbReference type="AlphaFoldDB" id="A0A8T2Q332"/>
<dbReference type="PANTHER" id="PTHR43401">
    <property type="entry name" value="L-THREONINE 3-DEHYDROGENASE"/>
    <property type="match status" value="1"/>
</dbReference>
<evidence type="ECO:0000313" key="5">
    <source>
        <dbReference type="Proteomes" id="UP000825935"/>
    </source>
</evidence>
<dbReference type="InterPro" id="IPR050129">
    <property type="entry name" value="Zn_alcohol_dh"/>
</dbReference>
<name>A0A8T2Q332_CERRI</name>
<dbReference type="SUPFAM" id="SSF50129">
    <property type="entry name" value="GroES-like"/>
    <property type="match status" value="1"/>
</dbReference>